<proteinExistence type="predicted"/>
<reference evidence="1" key="1">
    <citation type="submission" date="2023-04" db="EMBL/GenBank/DDBJ databases">
        <title>Assessment of the microbiological origin of a defect in Grana Padano cheese.</title>
        <authorList>
            <person name="Zago M."/>
            <person name="Rossetti L."/>
            <person name="Bonvini B."/>
            <person name="Carminati D."/>
            <person name="Giraffa G."/>
        </authorList>
    </citation>
    <scope>NUCLEOTIDE SEQUENCE</scope>
    <source>
        <strain evidence="1">4990</strain>
    </source>
</reference>
<dbReference type="Proteomes" id="UP001182303">
    <property type="component" value="Unassembled WGS sequence"/>
</dbReference>
<name>A0AAE4FP51_CLOSG</name>
<evidence type="ECO:0000313" key="2">
    <source>
        <dbReference type="Proteomes" id="UP001182303"/>
    </source>
</evidence>
<comment type="caution">
    <text evidence="1">The sequence shown here is derived from an EMBL/GenBank/DDBJ whole genome shotgun (WGS) entry which is preliminary data.</text>
</comment>
<gene>
    <name evidence="1" type="ORF">P9J83_15945</name>
</gene>
<dbReference type="AlphaFoldDB" id="A0AAE4FP51"/>
<sequence length="58" mass="6720">MNDINKIIENLIESANIELEETDKSSMSTTDKKFYSTLILGKKTAYYTVLEMLEKLQE</sequence>
<organism evidence="1 2">
    <name type="scientific">Clostridium sporogenes</name>
    <dbReference type="NCBI Taxonomy" id="1509"/>
    <lineage>
        <taxon>Bacteria</taxon>
        <taxon>Bacillati</taxon>
        <taxon>Bacillota</taxon>
        <taxon>Clostridia</taxon>
        <taxon>Eubacteriales</taxon>
        <taxon>Clostridiaceae</taxon>
        <taxon>Clostridium</taxon>
    </lineage>
</organism>
<evidence type="ECO:0000313" key="1">
    <source>
        <dbReference type="EMBL" id="MDS1004977.1"/>
    </source>
</evidence>
<dbReference type="RefSeq" id="WP_310944367.1">
    <property type="nucleotide sequence ID" value="NZ_JARUIS010000031.1"/>
</dbReference>
<protein>
    <submittedName>
        <fullName evidence="1">Uncharacterized protein</fullName>
    </submittedName>
</protein>
<accession>A0AAE4FP51</accession>
<dbReference type="EMBL" id="JARUIS010000031">
    <property type="protein sequence ID" value="MDS1004977.1"/>
    <property type="molecule type" value="Genomic_DNA"/>
</dbReference>